<comment type="caution">
    <text evidence="1">The sequence shown here is derived from an EMBL/GenBank/DDBJ whole genome shotgun (WGS) entry which is preliminary data.</text>
</comment>
<gene>
    <name evidence="1" type="ORF">AVEN_16860_1</name>
</gene>
<organism evidence="1 2">
    <name type="scientific">Araneus ventricosus</name>
    <name type="common">Orbweaver spider</name>
    <name type="synonym">Epeira ventricosa</name>
    <dbReference type="NCBI Taxonomy" id="182803"/>
    <lineage>
        <taxon>Eukaryota</taxon>
        <taxon>Metazoa</taxon>
        <taxon>Ecdysozoa</taxon>
        <taxon>Arthropoda</taxon>
        <taxon>Chelicerata</taxon>
        <taxon>Arachnida</taxon>
        <taxon>Araneae</taxon>
        <taxon>Araneomorphae</taxon>
        <taxon>Entelegynae</taxon>
        <taxon>Araneoidea</taxon>
        <taxon>Araneidae</taxon>
        <taxon>Araneus</taxon>
    </lineage>
</organism>
<protein>
    <submittedName>
        <fullName evidence="1">Uncharacterized protein</fullName>
    </submittedName>
</protein>
<dbReference type="AlphaFoldDB" id="A0A4Y2F2U8"/>
<dbReference type="EMBL" id="BGPR01094734">
    <property type="protein sequence ID" value="GBM35882.1"/>
    <property type="molecule type" value="Genomic_DNA"/>
</dbReference>
<evidence type="ECO:0000313" key="2">
    <source>
        <dbReference type="Proteomes" id="UP000499080"/>
    </source>
</evidence>
<accession>A0A4Y2F2U8</accession>
<evidence type="ECO:0000313" key="1">
    <source>
        <dbReference type="EMBL" id="GBM35882.1"/>
    </source>
</evidence>
<proteinExistence type="predicted"/>
<feature type="non-terminal residue" evidence="1">
    <location>
        <position position="1"/>
    </location>
</feature>
<dbReference type="Proteomes" id="UP000499080">
    <property type="component" value="Unassembled WGS sequence"/>
</dbReference>
<keyword evidence="2" id="KW-1185">Reference proteome</keyword>
<sequence>LLMERNIPPRVAVRGDPLDGWYILVPGVSFGRYPSHLANLLRGSSDSGLGLFVKGGRRSRKWPLAYRSWLEYKASTEAGDA</sequence>
<reference evidence="1 2" key="1">
    <citation type="journal article" date="2019" name="Sci. Rep.">
        <title>Orb-weaving spider Araneus ventricosus genome elucidates the spidroin gene catalogue.</title>
        <authorList>
            <person name="Kono N."/>
            <person name="Nakamura H."/>
            <person name="Ohtoshi R."/>
            <person name="Moran D.A.P."/>
            <person name="Shinohara A."/>
            <person name="Yoshida Y."/>
            <person name="Fujiwara M."/>
            <person name="Mori M."/>
            <person name="Tomita M."/>
            <person name="Arakawa K."/>
        </authorList>
    </citation>
    <scope>NUCLEOTIDE SEQUENCE [LARGE SCALE GENOMIC DNA]</scope>
</reference>
<name>A0A4Y2F2U8_ARAVE</name>